<sequence length="234" mass="27007">MNSSPRYIQIQDFILEKINSHVWMPGSKIPTELELTKQFSVSRMTVNKAIRDLVNKGLLERTPRLGTFVCQKKVESSLSDIRNIADEIRQRGRTYSNKILRQITIQADDEIAMRLGVKLETPVFFSEIIHFEDGIALQLELRWVNPEFAPQYIEQNFNLATPNEYLTKNCPLSSIEHTVEAIMPSPSIQQHLDLTAQQPCLLLNRRTWSKQDLISVTLLYHPADKYKLSLKAEI</sequence>
<dbReference type="CDD" id="cd07377">
    <property type="entry name" value="WHTH_GntR"/>
    <property type="match status" value="1"/>
</dbReference>
<dbReference type="RefSeq" id="WP_075518435.1">
    <property type="nucleotide sequence ID" value="NZ_FPLD01000121.1"/>
</dbReference>
<dbReference type="OrthoDB" id="9808698at2"/>
<feature type="domain" description="HTH gntR-type" evidence="5">
    <location>
        <begin position="4"/>
        <end position="72"/>
    </location>
</feature>
<proteinExistence type="predicted"/>
<dbReference type="Proteomes" id="UP000183794">
    <property type="component" value="Unassembled WGS sequence"/>
</dbReference>
<evidence type="ECO:0000256" key="1">
    <source>
        <dbReference type="ARBA" id="ARBA00023015"/>
    </source>
</evidence>
<dbReference type="Pfam" id="PF00392">
    <property type="entry name" value="GntR"/>
    <property type="match status" value="1"/>
</dbReference>
<name>A0A1L0AIK8_9GAMM</name>
<dbReference type="InterPro" id="IPR028978">
    <property type="entry name" value="Chorismate_lyase_/UTRA_dom_sf"/>
</dbReference>
<dbReference type="SUPFAM" id="SSF64288">
    <property type="entry name" value="Chorismate lyase-like"/>
    <property type="match status" value="1"/>
</dbReference>
<dbReference type="Gene3D" id="3.40.1410.10">
    <property type="entry name" value="Chorismate lyase-like"/>
    <property type="match status" value="1"/>
</dbReference>
<gene>
    <name evidence="6" type="ORF">NVI5450_4143</name>
</gene>
<accession>A0A1L0AIK8</accession>
<dbReference type="SMART" id="SM00866">
    <property type="entry name" value="UTRA"/>
    <property type="match status" value="1"/>
</dbReference>
<dbReference type="SUPFAM" id="SSF46785">
    <property type="entry name" value="Winged helix' DNA-binding domain"/>
    <property type="match status" value="1"/>
</dbReference>
<protein>
    <recommendedName>
        <fullName evidence="4">Histidine utilization repressor</fullName>
    </recommendedName>
</protein>
<keyword evidence="2" id="KW-0238">DNA-binding</keyword>
<dbReference type="PANTHER" id="PTHR44846:SF16">
    <property type="entry name" value="TRANSCRIPTIONAL REGULATOR PHNF-RELATED"/>
    <property type="match status" value="1"/>
</dbReference>
<evidence type="ECO:0000313" key="6">
    <source>
        <dbReference type="EMBL" id="SGZ15225.1"/>
    </source>
</evidence>
<dbReference type="NCBIfam" id="TIGR02018">
    <property type="entry name" value="his_ut_repres"/>
    <property type="match status" value="1"/>
</dbReference>
<dbReference type="GO" id="GO:0003700">
    <property type="term" value="F:DNA-binding transcription factor activity"/>
    <property type="evidence" value="ECO:0007669"/>
    <property type="project" value="UniProtKB-UniRule"/>
</dbReference>
<reference evidence="6 7" key="1">
    <citation type="submission" date="2016-11" db="EMBL/GenBank/DDBJ databases">
        <authorList>
            <person name="Jaros S."/>
            <person name="Januszkiewicz K."/>
            <person name="Wedrychowicz H."/>
        </authorList>
    </citation>
    <scope>NUCLEOTIDE SEQUENCE [LARGE SCALE GENOMIC DNA]</scope>
    <source>
        <strain evidence="6">NVI 5450</strain>
    </source>
</reference>
<evidence type="ECO:0000259" key="5">
    <source>
        <dbReference type="PROSITE" id="PS50949"/>
    </source>
</evidence>
<dbReference type="InterPro" id="IPR036390">
    <property type="entry name" value="WH_DNA-bd_sf"/>
</dbReference>
<dbReference type="SMART" id="SM00345">
    <property type="entry name" value="HTH_GNTR"/>
    <property type="match status" value="1"/>
</dbReference>
<dbReference type="InterPro" id="IPR000524">
    <property type="entry name" value="Tscrpt_reg_HTH_GntR"/>
</dbReference>
<dbReference type="FunFam" id="1.10.10.10:FF:000079">
    <property type="entry name" value="GntR family transcriptional regulator"/>
    <property type="match status" value="1"/>
</dbReference>
<dbReference type="PANTHER" id="PTHR44846">
    <property type="entry name" value="MANNOSYL-D-GLYCERATE TRANSPORT/METABOLISM SYSTEM REPRESSOR MNGR-RELATED"/>
    <property type="match status" value="1"/>
</dbReference>
<dbReference type="AlphaFoldDB" id="A0A1L0AIK8"/>
<dbReference type="PROSITE" id="PS50949">
    <property type="entry name" value="HTH_GNTR"/>
    <property type="match status" value="1"/>
</dbReference>
<organism evidence="6 7">
    <name type="scientific">Moritella viscosa</name>
    <dbReference type="NCBI Taxonomy" id="80854"/>
    <lineage>
        <taxon>Bacteria</taxon>
        <taxon>Pseudomonadati</taxon>
        <taxon>Pseudomonadota</taxon>
        <taxon>Gammaproteobacteria</taxon>
        <taxon>Alteromonadales</taxon>
        <taxon>Moritellaceae</taxon>
        <taxon>Moritella</taxon>
    </lineage>
</organism>
<dbReference type="EMBL" id="FPLD01000121">
    <property type="protein sequence ID" value="SGZ15225.1"/>
    <property type="molecule type" value="Genomic_DNA"/>
</dbReference>
<dbReference type="Pfam" id="PF07702">
    <property type="entry name" value="UTRA"/>
    <property type="match status" value="1"/>
</dbReference>
<dbReference type="PRINTS" id="PR00035">
    <property type="entry name" value="HTHGNTR"/>
</dbReference>
<keyword evidence="3" id="KW-0804">Transcription</keyword>
<dbReference type="InterPro" id="IPR011663">
    <property type="entry name" value="UTRA"/>
</dbReference>
<keyword evidence="1" id="KW-0805">Transcription regulation</keyword>
<dbReference type="InterPro" id="IPR010248">
    <property type="entry name" value="His_ut_repres"/>
</dbReference>
<dbReference type="InterPro" id="IPR036388">
    <property type="entry name" value="WH-like_DNA-bd_sf"/>
</dbReference>
<evidence type="ECO:0000256" key="3">
    <source>
        <dbReference type="ARBA" id="ARBA00023163"/>
    </source>
</evidence>
<dbReference type="Gene3D" id="1.10.10.10">
    <property type="entry name" value="Winged helix-like DNA-binding domain superfamily/Winged helix DNA-binding domain"/>
    <property type="match status" value="1"/>
</dbReference>
<dbReference type="InterPro" id="IPR050679">
    <property type="entry name" value="Bact_HTH_transcr_reg"/>
</dbReference>
<dbReference type="GO" id="GO:0006547">
    <property type="term" value="P:L-histidine metabolic process"/>
    <property type="evidence" value="ECO:0007669"/>
    <property type="project" value="UniProtKB-UniRule"/>
</dbReference>
<evidence type="ECO:0000313" key="7">
    <source>
        <dbReference type="Proteomes" id="UP000183794"/>
    </source>
</evidence>
<evidence type="ECO:0000256" key="4">
    <source>
        <dbReference type="NCBIfam" id="TIGR02018"/>
    </source>
</evidence>
<dbReference type="GO" id="GO:0045892">
    <property type="term" value="P:negative regulation of DNA-templated transcription"/>
    <property type="evidence" value="ECO:0007669"/>
    <property type="project" value="UniProtKB-UniRule"/>
</dbReference>
<dbReference type="GO" id="GO:0003677">
    <property type="term" value="F:DNA binding"/>
    <property type="evidence" value="ECO:0007669"/>
    <property type="project" value="UniProtKB-UniRule"/>
</dbReference>
<evidence type="ECO:0000256" key="2">
    <source>
        <dbReference type="ARBA" id="ARBA00023125"/>
    </source>
</evidence>